<sequence length="558" mass="63313">MQVQKTPLFPDMPRWLVWVVAIYFVGFRLGGYAVLDNNEGLYAEISREMLHSGDWAQWIIPHLNGLSYMEKPPLLYWLTAMFFGMFGEAEWVVRLVPALSCLGCVGLILWFARQVNRETAGKFAAIVFVSALGVTAMARTLMFDMLLTVFLTGAVMHAYLYLESRQQSLLYRTMALLAFALLAKGFVSLILFSAIIGSYILISSSSIGDFFQRLGLWFNWRGLLVFFVISAPWHIAAMMTEPIFAWFYFINEHILRFLGKREPHDYYAGAWWYYIPRVLIFLFPWSLLLPSLLFAKGQVLQDKKLHLFLFMAWLMPVLFFSSSSAKANYYLVAVMPVAAMQLAFMVESKIKAASWRMLVPGIVLIAFCSFAIWWLLTASHDSMNGLLIGGIDASNFVLYSLIGLLIAVLVSMVVAFSVTRIGVFAYLLLPVLSLPILLETLTALDDVNSARSTISFLQKNNAASEVYLFHVFEQQSSVPFYLKKPVKIVESHSSDLFWGNKLHKNNIVIDDAEFMKVMTTGTVSLLVVKQDLDEFKQKNYSKQFKLIAQIGNTSIFSN</sequence>
<evidence type="ECO:0000256" key="1">
    <source>
        <dbReference type="ARBA" id="ARBA00004651"/>
    </source>
</evidence>
<comment type="caution">
    <text evidence="10">The sequence shown here is derived from an EMBL/GenBank/DDBJ whole genome shotgun (WGS) entry which is preliminary data.</text>
</comment>
<dbReference type="Pfam" id="PF13231">
    <property type="entry name" value="PMT_2"/>
    <property type="match status" value="1"/>
</dbReference>
<gene>
    <name evidence="10" type="ORF">H8K32_06095</name>
</gene>
<evidence type="ECO:0000256" key="8">
    <source>
        <dbReference type="SAM" id="Phobius"/>
    </source>
</evidence>
<feature type="transmembrane region" description="Helical" evidence="8">
    <location>
        <begin position="396"/>
        <end position="416"/>
    </location>
</feature>
<dbReference type="GO" id="GO:0010041">
    <property type="term" value="P:response to iron(III) ion"/>
    <property type="evidence" value="ECO:0007669"/>
    <property type="project" value="TreeGrafter"/>
</dbReference>
<keyword evidence="3" id="KW-0328">Glycosyltransferase</keyword>
<reference evidence="10" key="1">
    <citation type="submission" date="2020-08" db="EMBL/GenBank/DDBJ databases">
        <title>Novel species isolated from subtropical streams in China.</title>
        <authorList>
            <person name="Lu H."/>
        </authorList>
    </citation>
    <scope>NUCLEOTIDE SEQUENCE</scope>
    <source>
        <strain evidence="10">KACC 12607</strain>
    </source>
</reference>
<evidence type="ECO:0000256" key="5">
    <source>
        <dbReference type="ARBA" id="ARBA00022692"/>
    </source>
</evidence>
<feature type="transmembrane region" description="Helical" evidence="8">
    <location>
        <begin position="358"/>
        <end position="376"/>
    </location>
</feature>
<organism evidence="10 11">
    <name type="scientific">Undibacterium jejuense</name>
    <dbReference type="NCBI Taxonomy" id="1344949"/>
    <lineage>
        <taxon>Bacteria</taxon>
        <taxon>Pseudomonadati</taxon>
        <taxon>Pseudomonadota</taxon>
        <taxon>Betaproteobacteria</taxon>
        <taxon>Burkholderiales</taxon>
        <taxon>Oxalobacteraceae</taxon>
        <taxon>Undibacterium</taxon>
    </lineage>
</organism>
<dbReference type="EMBL" id="JACOFV010000004">
    <property type="protein sequence ID" value="MBC3861668.1"/>
    <property type="molecule type" value="Genomic_DNA"/>
</dbReference>
<evidence type="ECO:0000256" key="2">
    <source>
        <dbReference type="ARBA" id="ARBA00022475"/>
    </source>
</evidence>
<evidence type="ECO:0000313" key="11">
    <source>
        <dbReference type="Proteomes" id="UP000634011"/>
    </source>
</evidence>
<feature type="transmembrane region" description="Helical" evidence="8">
    <location>
        <begin position="119"/>
        <end position="138"/>
    </location>
</feature>
<evidence type="ECO:0000313" key="10">
    <source>
        <dbReference type="EMBL" id="MBC3861668.1"/>
    </source>
</evidence>
<dbReference type="PANTHER" id="PTHR33908">
    <property type="entry name" value="MANNOSYLTRANSFERASE YKCB-RELATED"/>
    <property type="match status" value="1"/>
</dbReference>
<dbReference type="InterPro" id="IPR050297">
    <property type="entry name" value="LipidA_mod_glycosyltrf_83"/>
</dbReference>
<evidence type="ECO:0000256" key="3">
    <source>
        <dbReference type="ARBA" id="ARBA00022676"/>
    </source>
</evidence>
<feature type="transmembrane region" description="Helical" evidence="8">
    <location>
        <begin position="174"/>
        <end position="202"/>
    </location>
</feature>
<accession>A0A923HN41</accession>
<comment type="subcellular location">
    <subcellularLocation>
        <location evidence="1">Cell membrane</location>
        <topology evidence="1">Multi-pass membrane protein</topology>
    </subcellularLocation>
</comment>
<keyword evidence="7 8" id="KW-0472">Membrane</keyword>
<feature type="transmembrane region" description="Helical" evidence="8">
    <location>
        <begin position="223"/>
        <end position="250"/>
    </location>
</feature>
<name>A0A923HN41_9BURK</name>
<evidence type="ECO:0000256" key="7">
    <source>
        <dbReference type="ARBA" id="ARBA00023136"/>
    </source>
</evidence>
<dbReference type="InterPro" id="IPR038731">
    <property type="entry name" value="RgtA/B/C-like"/>
</dbReference>
<feature type="transmembrane region" description="Helical" evidence="8">
    <location>
        <begin position="91"/>
        <end position="113"/>
    </location>
</feature>
<keyword evidence="2" id="KW-1003">Cell membrane</keyword>
<dbReference type="RefSeq" id="WP_186911593.1">
    <property type="nucleotide sequence ID" value="NZ_JACOFV010000004.1"/>
</dbReference>
<dbReference type="PANTHER" id="PTHR33908:SF3">
    <property type="entry name" value="UNDECAPRENYL PHOSPHATE-ALPHA-4-AMINO-4-DEOXY-L-ARABINOSE ARABINOSYL TRANSFERASE"/>
    <property type="match status" value="1"/>
</dbReference>
<evidence type="ECO:0000256" key="6">
    <source>
        <dbReference type="ARBA" id="ARBA00022989"/>
    </source>
</evidence>
<feature type="transmembrane region" description="Helical" evidence="8">
    <location>
        <begin position="15"/>
        <end position="35"/>
    </location>
</feature>
<dbReference type="GO" id="GO:0009103">
    <property type="term" value="P:lipopolysaccharide biosynthetic process"/>
    <property type="evidence" value="ECO:0007669"/>
    <property type="project" value="UniProtKB-ARBA"/>
</dbReference>
<dbReference type="Proteomes" id="UP000634011">
    <property type="component" value="Unassembled WGS sequence"/>
</dbReference>
<keyword evidence="6 8" id="KW-1133">Transmembrane helix</keyword>
<keyword evidence="4" id="KW-0808">Transferase</keyword>
<dbReference type="GO" id="GO:0005886">
    <property type="term" value="C:plasma membrane"/>
    <property type="evidence" value="ECO:0007669"/>
    <property type="project" value="UniProtKB-SubCell"/>
</dbReference>
<dbReference type="AlphaFoldDB" id="A0A923HN41"/>
<proteinExistence type="predicted"/>
<keyword evidence="5 8" id="KW-0812">Transmembrane</keyword>
<keyword evidence="11" id="KW-1185">Reference proteome</keyword>
<protein>
    <submittedName>
        <fullName evidence="10">Glycosyltransferase family 39 protein</fullName>
    </submittedName>
</protein>
<feature type="transmembrane region" description="Helical" evidence="8">
    <location>
        <begin position="270"/>
        <end position="293"/>
    </location>
</feature>
<dbReference type="GO" id="GO:0016763">
    <property type="term" value="F:pentosyltransferase activity"/>
    <property type="evidence" value="ECO:0007669"/>
    <property type="project" value="TreeGrafter"/>
</dbReference>
<feature type="transmembrane region" description="Helical" evidence="8">
    <location>
        <begin position="305"/>
        <end position="321"/>
    </location>
</feature>
<feature type="domain" description="Glycosyltransferase RgtA/B/C/D-like" evidence="9">
    <location>
        <begin position="71"/>
        <end position="231"/>
    </location>
</feature>
<evidence type="ECO:0000256" key="4">
    <source>
        <dbReference type="ARBA" id="ARBA00022679"/>
    </source>
</evidence>
<feature type="transmembrane region" description="Helical" evidence="8">
    <location>
        <begin position="145"/>
        <end position="162"/>
    </location>
</feature>
<evidence type="ECO:0000259" key="9">
    <source>
        <dbReference type="Pfam" id="PF13231"/>
    </source>
</evidence>
<feature type="transmembrane region" description="Helical" evidence="8">
    <location>
        <begin position="423"/>
        <end position="444"/>
    </location>
</feature>